<dbReference type="PANTHER" id="PTHR47829:SF1">
    <property type="entry name" value="HAD FAMILY PHOSPHATASE"/>
    <property type="match status" value="1"/>
</dbReference>
<organism evidence="1">
    <name type="scientific">Pseudozyma antarctica</name>
    <name type="common">Yeast</name>
    <name type="synonym">Candida antarctica</name>
    <dbReference type="NCBI Taxonomy" id="84753"/>
    <lineage>
        <taxon>Eukaryota</taxon>
        <taxon>Fungi</taxon>
        <taxon>Dikarya</taxon>
        <taxon>Basidiomycota</taxon>
        <taxon>Ustilaginomycotina</taxon>
        <taxon>Ustilaginomycetes</taxon>
        <taxon>Ustilaginales</taxon>
        <taxon>Ustilaginaceae</taxon>
        <taxon>Moesziomyces</taxon>
    </lineage>
</organism>
<dbReference type="SFLD" id="SFLDG01129">
    <property type="entry name" value="C1.5:_HAD__Beta-PGM__Phosphata"/>
    <property type="match status" value="1"/>
</dbReference>
<dbReference type="RefSeq" id="XP_014654794.1">
    <property type="nucleotide sequence ID" value="XM_014799308.1"/>
</dbReference>
<dbReference type="CDD" id="cd02603">
    <property type="entry name" value="HAD_sEH-N_like"/>
    <property type="match status" value="1"/>
</dbReference>
<dbReference type="GO" id="GO:0016791">
    <property type="term" value="F:phosphatase activity"/>
    <property type="evidence" value="ECO:0007669"/>
    <property type="project" value="UniProtKB-ARBA"/>
</dbReference>
<sequence length="363" mass="39550">MGRRGASSGVEWSGDELKSEFGVLIYPTPGYVEAAFIHAPRPGPSAGCLHASCPTVIRIHDFARADVYGATTAGSAVSHERPSFFPLALFCSDDVDVMPFKAVIFDIGGVVVGSPLFAINRYEKEHGLPFQYLNVAITAQGRGGAFQQFERSELDLYTFYRRFGQELSDVEKNNAAFTKFCQSRGQEVPKLPTKLKVDGRELFGQMMRTSTTVDPKMRTAIMRLKETGRFTVAALTNNFAPPTQVPASAEGGGGKAPSLDEELQHLGLGSSQDQLRKLFDFYIESAVVGKRKPDPEFYEYALNLLKVKPSEVVFLDDIGPNLKAAQKLGITTIRVDSSDSTPALAQLSKLTGVPLLESANSKL</sequence>
<dbReference type="EMBL" id="DF830083">
    <property type="protein sequence ID" value="GAK67141.1"/>
    <property type="molecule type" value="Genomic_DNA"/>
</dbReference>
<dbReference type="Proteomes" id="UP000053758">
    <property type="component" value="Unassembled WGS sequence"/>
</dbReference>
<gene>
    <name evidence="1" type="ORF">PAN0_016d5367</name>
</gene>
<dbReference type="SUPFAM" id="SSF56784">
    <property type="entry name" value="HAD-like"/>
    <property type="match status" value="1"/>
</dbReference>
<dbReference type="InterPro" id="IPR023214">
    <property type="entry name" value="HAD_sf"/>
</dbReference>
<dbReference type="InterPro" id="IPR036412">
    <property type="entry name" value="HAD-like_sf"/>
</dbReference>
<dbReference type="Pfam" id="PF00702">
    <property type="entry name" value="Hydrolase"/>
    <property type="match status" value="1"/>
</dbReference>
<proteinExistence type="predicted"/>
<keyword evidence="2" id="KW-1185">Reference proteome</keyword>
<dbReference type="InterPro" id="IPR052898">
    <property type="entry name" value="ACAD10-like"/>
</dbReference>
<dbReference type="InterPro" id="IPR023198">
    <property type="entry name" value="PGP-like_dom2"/>
</dbReference>
<dbReference type="HOGENOM" id="CLU_045011_1_0_1"/>
<dbReference type="Gene3D" id="3.40.50.1000">
    <property type="entry name" value="HAD superfamily/HAD-like"/>
    <property type="match status" value="1"/>
</dbReference>
<dbReference type="NCBIfam" id="TIGR01509">
    <property type="entry name" value="HAD-SF-IA-v3"/>
    <property type="match status" value="1"/>
</dbReference>
<accession>A0A081CKE5</accession>
<dbReference type="AlphaFoldDB" id="A0A081CKE5"/>
<dbReference type="SFLD" id="SFLDS00003">
    <property type="entry name" value="Haloacid_Dehalogenase"/>
    <property type="match status" value="1"/>
</dbReference>
<dbReference type="Gene3D" id="1.10.150.240">
    <property type="entry name" value="Putative phosphatase, domain 2"/>
    <property type="match status" value="1"/>
</dbReference>
<reference evidence="1" key="1">
    <citation type="submission" date="2014-07" db="EMBL/GenBank/DDBJ databases">
        <title>Draft genome sequence of the yeast Pseudozyma antarctica JCM 10317 known as a producer of lipase B which used in a wide range of industrial applications.</title>
        <authorList>
            <person name="Morita T."/>
            <person name="Saika A."/>
            <person name="Koike H."/>
        </authorList>
    </citation>
    <scope>NUCLEOTIDE SEQUENCE</scope>
    <source>
        <strain evidence="1">JCM 10317</strain>
    </source>
</reference>
<dbReference type="GeneID" id="26306197"/>
<protein>
    <submittedName>
        <fullName evidence="1">HAD-like protein</fullName>
    </submittedName>
</protein>
<dbReference type="InterPro" id="IPR006439">
    <property type="entry name" value="HAD-SF_hydro_IA"/>
</dbReference>
<dbReference type="PANTHER" id="PTHR47829">
    <property type="entry name" value="HYDROLASE, PUTATIVE (AFU_ORTHOLOGUE AFUA_1G12880)-RELATED"/>
    <property type="match status" value="1"/>
</dbReference>
<evidence type="ECO:0000313" key="1">
    <source>
        <dbReference type="EMBL" id="GAK67141.1"/>
    </source>
</evidence>
<name>A0A081CKE5_PSEA2</name>
<evidence type="ECO:0000313" key="2">
    <source>
        <dbReference type="Proteomes" id="UP000053758"/>
    </source>
</evidence>